<dbReference type="Pfam" id="PF01422">
    <property type="entry name" value="zf-NF-X1"/>
    <property type="match status" value="3"/>
</dbReference>
<evidence type="ECO:0000256" key="5">
    <source>
        <dbReference type="ARBA" id="ARBA00022771"/>
    </source>
</evidence>
<organism evidence="12 13">
    <name type="scientific">Parascedosporium putredinis</name>
    <dbReference type="NCBI Taxonomy" id="1442378"/>
    <lineage>
        <taxon>Eukaryota</taxon>
        <taxon>Fungi</taxon>
        <taxon>Dikarya</taxon>
        <taxon>Ascomycota</taxon>
        <taxon>Pezizomycotina</taxon>
        <taxon>Sordariomycetes</taxon>
        <taxon>Hypocreomycetidae</taxon>
        <taxon>Microascales</taxon>
        <taxon>Microascaceae</taxon>
        <taxon>Parascedosporium</taxon>
    </lineage>
</organism>
<evidence type="ECO:0000313" key="13">
    <source>
        <dbReference type="Proteomes" id="UP000838763"/>
    </source>
</evidence>
<dbReference type="SMART" id="SM00438">
    <property type="entry name" value="ZnF_NFX"/>
    <property type="match status" value="5"/>
</dbReference>
<evidence type="ECO:0000256" key="8">
    <source>
        <dbReference type="ARBA" id="ARBA00023163"/>
    </source>
</evidence>
<evidence type="ECO:0000256" key="7">
    <source>
        <dbReference type="ARBA" id="ARBA00023015"/>
    </source>
</evidence>
<feature type="domain" description="NF-X1-type" evidence="11">
    <location>
        <begin position="445"/>
        <end position="472"/>
    </location>
</feature>
<dbReference type="InterPro" id="IPR000967">
    <property type="entry name" value="Znf_NFX1"/>
</dbReference>
<sequence>MANPSNAAVLNLMASRKAGPKLAVTRLGERVARGWERGRGRRAAPGPNTFRAGAPVAGTTRTFGGHLTTEDSETPTDSMGLDANASEFVPGRPENAHRLQSRPAQRPKKAEGPLAPKSDAPDLPARIHEDISNLQYECVICTSEVIKESQSATQDPAPCDLMGPSQPCFCGKQCYCGKTVKEIPCEERGDEEESYNYGQVATEGLDEAAVPKDSYFSGCIRCQEPCGRTYDCGKHSCDKPCHPQDSAETHCPRSPDVVTHCFCGKTTLQSLLDTPRQSCEDTIPHCAEECGRLLDCGHRCKTARRKNKLAAPEEDIEDEHLCTRTCGRKLKCGTHSCQQICHKGPCPSCLEAIFEEISCACGRTVLLPPQPCGTKPPECRYDCTKSPPCGHPRIQHKCHQDDTPCPKCPFLVEKPCICGKQTLKNQPCWFEEARCGLPCGRKLKCGAHTCRKPCHRDGHCEDEDIAGSHCAQSCGKTRKSCDHACQDTCHSPFACKEDKPCAAKVAVTLPCDDECARLKRNAALAEALKIAPEHGDNHIPYSDETLDMFKENQSWALIQEKELREFSADETKKVHRFKPIESQDMPPHRSSLIQATKIRIVQASEASRVAAAAAVALMGEPFNAFLLTSPRFGLTVEDVEGALQKELASQPGLKFTVTFLPSDEVVVQAASRNFAGAMSATALENMLSSMKAALARTVSSQDLARSVALCHADASSNITRRERGANSSAGGWNTVVSRSTQKSTATSASASSASTTRDPTSSATTEAKPGRLTLGLKKKKKLPEPEPVDDWLEAAEQLEE</sequence>
<keyword evidence="3" id="KW-0479">Metal-binding</keyword>
<feature type="region of interest" description="Disordered" evidence="10">
    <location>
        <begin position="35"/>
        <end position="123"/>
    </location>
</feature>
<dbReference type="EMBL" id="CALLCH030000015">
    <property type="protein sequence ID" value="CAI4216451.1"/>
    <property type="molecule type" value="Genomic_DNA"/>
</dbReference>
<dbReference type="PANTHER" id="PTHR12360">
    <property type="entry name" value="NUCLEAR TRANSCRIPTION FACTOR, X-BOX BINDING 1 NFX1"/>
    <property type="match status" value="1"/>
</dbReference>
<evidence type="ECO:0000256" key="4">
    <source>
        <dbReference type="ARBA" id="ARBA00022737"/>
    </source>
</evidence>
<dbReference type="CDD" id="cd06008">
    <property type="entry name" value="NF-X1-zinc-finger"/>
    <property type="match status" value="2"/>
</dbReference>
<feature type="region of interest" description="Disordered" evidence="10">
    <location>
        <begin position="720"/>
        <end position="800"/>
    </location>
</feature>
<dbReference type="PANTHER" id="PTHR12360:SF12">
    <property type="entry name" value="TRANSCRIPTIONAL REPRESSOR NF-X1"/>
    <property type="match status" value="1"/>
</dbReference>
<gene>
    <name evidence="12" type="ORF">PPNO1_LOCUS6105</name>
</gene>
<keyword evidence="13" id="KW-1185">Reference proteome</keyword>
<keyword evidence="4" id="KW-0677">Repeat</keyword>
<feature type="domain" description="NF-X1-type" evidence="11">
    <location>
        <begin position="389"/>
        <end position="410"/>
    </location>
</feature>
<dbReference type="OrthoDB" id="6512771at2759"/>
<name>A0A9P1H6V1_9PEZI</name>
<dbReference type="GO" id="GO:0005634">
    <property type="term" value="C:nucleus"/>
    <property type="evidence" value="ECO:0007669"/>
    <property type="project" value="UniProtKB-SubCell"/>
</dbReference>
<dbReference type="AlphaFoldDB" id="A0A9P1H6V1"/>
<evidence type="ECO:0000256" key="10">
    <source>
        <dbReference type="SAM" id="MobiDB-lite"/>
    </source>
</evidence>
<feature type="domain" description="NF-X1-type" evidence="11">
    <location>
        <begin position="332"/>
        <end position="351"/>
    </location>
</feature>
<comment type="caution">
    <text evidence="12">The sequence shown here is derived from an EMBL/GenBank/DDBJ whole genome shotgun (WGS) entry which is preliminary data.</text>
</comment>
<evidence type="ECO:0000256" key="6">
    <source>
        <dbReference type="ARBA" id="ARBA00022833"/>
    </source>
</evidence>
<feature type="compositionally biased region" description="Acidic residues" evidence="10">
    <location>
        <begin position="786"/>
        <end position="800"/>
    </location>
</feature>
<dbReference type="InterPro" id="IPR034078">
    <property type="entry name" value="NFX1_fam"/>
</dbReference>
<reference evidence="12" key="1">
    <citation type="submission" date="2022-11" db="EMBL/GenBank/DDBJ databases">
        <authorList>
            <person name="Scott C."/>
            <person name="Bruce N."/>
        </authorList>
    </citation>
    <scope>NUCLEOTIDE SEQUENCE</scope>
</reference>
<keyword evidence="9" id="KW-0539">Nucleus</keyword>
<feature type="domain" description="NF-X1-type" evidence="11">
    <location>
        <begin position="232"/>
        <end position="263"/>
    </location>
</feature>
<dbReference type="Proteomes" id="UP000838763">
    <property type="component" value="Unassembled WGS sequence"/>
</dbReference>
<evidence type="ECO:0000259" key="11">
    <source>
        <dbReference type="SMART" id="SM00438"/>
    </source>
</evidence>
<evidence type="ECO:0000313" key="12">
    <source>
        <dbReference type="EMBL" id="CAI4216451.1"/>
    </source>
</evidence>
<dbReference type="GO" id="GO:0000122">
    <property type="term" value="P:negative regulation of transcription by RNA polymerase II"/>
    <property type="evidence" value="ECO:0007669"/>
    <property type="project" value="TreeGrafter"/>
</dbReference>
<evidence type="ECO:0000256" key="9">
    <source>
        <dbReference type="ARBA" id="ARBA00023242"/>
    </source>
</evidence>
<dbReference type="GO" id="GO:0000981">
    <property type="term" value="F:DNA-binding transcription factor activity, RNA polymerase II-specific"/>
    <property type="evidence" value="ECO:0007669"/>
    <property type="project" value="TreeGrafter"/>
</dbReference>
<keyword evidence="6" id="KW-0862">Zinc</keyword>
<keyword evidence="8" id="KW-0804">Transcription</keyword>
<protein>
    <recommendedName>
        <fullName evidence="11">NF-X1-type domain-containing protein</fullName>
    </recommendedName>
</protein>
<feature type="domain" description="NF-X1-type" evidence="11">
    <location>
        <begin position="481"/>
        <end position="503"/>
    </location>
</feature>
<keyword evidence="7" id="KW-0805">Transcription regulation</keyword>
<dbReference type="GO" id="GO:0008270">
    <property type="term" value="F:zinc ion binding"/>
    <property type="evidence" value="ECO:0007669"/>
    <property type="project" value="UniProtKB-KW"/>
</dbReference>
<feature type="compositionally biased region" description="Polar residues" evidence="10">
    <location>
        <begin position="725"/>
        <end position="736"/>
    </location>
</feature>
<dbReference type="GO" id="GO:0000977">
    <property type="term" value="F:RNA polymerase II transcription regulatory region sequence-specific DNA binding"/>
    <property type="evidence" value="ECO:0007669"/>
    <property type="project" value="TreeGrafter"/>
</dbReference>
<comment type="similarity">
    <text evidence="2">Belongs to the NFX1 family.</text>
</comment>
<comment type="subcellular location">
    <subcellularLocation>
        <location evidence="1">Nucleus</location>
    </subcellularLocation>
</comment>
<evidence type="ECO:0000256" key="1">
    <source>
        <dbReference type="ARBA" id="ARBA00004123"/>
    </source>
</evidence>
<keyword evidence="5" id="KW-0863">Zinc-finger</keyword>
<evidence type="ECO:0000256" key="3">
    <source>
        <dbReference type="ARBA" id="ARBA00022723"/>
    </source>
</evidence>
<feature type="compositionally biased region" description="Low complexity" evidence="10">
    <location>
        <begin position="737"/>
        <end position="775"/>
    </location>
</feature>
<proteinExistence type="inferred from homology"/>
<evidence type="ECO:0000256" key="2">
    <source>
        <dbReference type="ARBA" id="ARBA00007269"/>
    </source>
</evidence>
<accession>A0A9P1H6V1</accession>